<evidence type="ECO:0000256" key="3">
    <source>
        <dbReference type="ARBA" id="ARBA00023163"/>
    </source>
</evidence>
<dbReference type="InterPro" id="IPR000524">
    <property type="entry name" value="Tscrpt_reg_HTH_GntR"/>
</dbReference>
<dbReference type="GO" id="GO:0003700">
    <property type="term" value="F:DNA-binding transcription factor activity"/>
    <property type="evidence" value="ECO:0007669"/>
    <property type="project" value="InterPro"/>
</dbReference>
<keyword evidence="1" id="KW-0805">Transcription regulation</keyword>
<dbReference type="PANTHER" id="PTHR43537:SF6">
    <property type="entry name" value="HTH-TYPE TRANSCRIPTIONAL REPRESSOR RSPR"/>
    <property type="match status" value="1"/>
</dbReference>
<dbReference type="RefSeq" id="WP_041094774.1">
    <property type="nucleotide sequence ID" value="NZ_AP014680.1"/>
</dbReference>
<dbReference type="SMART" id="SM00895">
    <property type="entry name" value="FCD"/>
    <property type="match status" value="1"/>
</dbReference>
<dbReference type="SMART" id="SM00345">
    <property type="entry name" value="HTH_GNTR"/>
    <property type="match status" value="1"/>
</dbReference>
<organism evidence="5 6">
    <name type="scientific">Paucilactobacillus hokkaidonensis JCM 18461</name>
    <dbReference type="NCBI Taxonomy" id="1291742"/>
    <lineage>
        <taxon>Bacteria</taxon>
        <taxon>Bacillati</taxon>
        <taxon>Bacillota</taxon>
        <taxon>Bacilli</taxon>
        <taxon>Lactobacillales</taxon>
        <taxon>Lactobacillaceae</taxon>
        <taxon>Paucilactobacillus</taxon>
    </lineage>
</organism>
<dbReference type="Gene3D" id="1.20.120.530">
    <property type="entry name" value="GntR ligand-binding domain-like"/>
    <property type="match status" value="1"/>
</dbReference>
<sequence length="229" mass="27085">MDEENNNLNMRTDAYNRLKYEILHGAYFPGQKISEKIVSQDLGIGRTPVREAIIRLERYSLVEVVPQSGTYVTRIDMKSAENAQFLRREIDPDILLEFDVKSTPEIFHRLEDNLDRQTEAAKNSDNNLFFDLDEEFHQLFYIGAGRQQIWDWLQTINMHLNRYRWLRLEVANLNWDTILEQHQNIYQAVKDKNVESIRFTSAAHLRLMLSEAPSLLEKFPDYFADNDNE</sequence>
<evidence type="ECO:0000256" key="2">
    <source>
        <dbReference type="ARBA" id="ARBA00023125"/>
    </source>
</evidence>
<dbReference type="AlphaFoldDB" id="A0A0A1H1I8"/>
<dbReference type="Pfam" id="PF07729">
    <property type="entry name" value="FCD"/>
    <property type="match status" value="1"/>
</dbReference>
<evidence type="ECO:0000313" key="5">
    <source>
        <dbReference type="EMBL" id="BAP86591.1"/>
    </source>
</evidence>
<dbReference type="InterPro" id="IPR036388">
    <property type="entry name" value="WH-like_DNA-bd_sf"/>
</dbReference>
<dbReference type="Pfam" id="PF00392">
    <property type="entry name" value="GntR"/>
    <property type="match status" value="1"/>
</dbReference>
<proteinExistence type="predicted"/>
<dbReference type="Proteomes" id="UP000031620">
    <property type="component" value="Chromosome"/>
</dbReference>
<dbReference type="SUPFAM" id="SSF46785">
    <property type="entry name" value="Winged helix' DNA-binding domain"/>
    <property type="match status" value="1"/>
</dbReference>
<name>A0A0A1H1I8_9LACO</name>
<keyword evidence="3" id="KW-0804">Transcription</keyword>
<feature type="domain" description="HTH gntR-type" evidence="4">
    <location>
        <begin position="8"/>
        <end position="75"/>
    </location>
</feature>
<evidence type="ECO:0000259" key="4">
    <source>
        <dbReference type="PROSITE" id="PS50949"/>
    </source>
</evidence>
<dbReference type="InterPro" id="IPR008920">
    <property type="entry name" value="TF_FadR/GntR_C"/>
</dbReference>
<dbReference type="InterPro" id="IPR011711">
    <property type="entry name" value="GntR_C"/>
</dbReference>
<dbReference type="EMBL" id="AP014680">
    <property type="protein sequence ID" value="BAP86591.1"/>
    <property type="molecule type" value="Genomic_DNA"/>
</dbReference>
<dbReference type="PANTHER" id="PTHR43537">
    <property type="entry name" value="TRANSCRIPTIONAL REGULATOR, GNTR FAMILY"/>
    <property type="match status" value="1"/>
</dbReference>
<dbReference type="GO" id="GO:0003677">
    <property type="term" value="F:DNA binding"/>
    <property type="evidence" value="ECO:0007669"/>
    <property type="project" value="UniProtKB-KW"/>
</dbReference>
<dbReference type="SUPFAM" id="SSF48008">
    <property type="entry name" value="GntR ligand-binding domain-like"/>
    <property type="match status" value="1"/>
</dbReference>
<evidence type="ECO:0000256" key="1">
    <source>
        <dbReference type="ARBA" id="ARBA00023015"/>
    </source>
</evidence>
<evidence type="ECO:0000313" key="6">
    <source>
        <dbReference type="Proteomes" id="UP000031620"/>
    </source>
</evidence>
<reference evidence="5 6" key="1">
    <citation type="submission" date="2014-11" db="EMBL/GenBank/DDBJ databases">
        <title>Complete genome sequence and analysis of Lactobacillus hokkaidonensis LOOC260T.</title>
        <authorList>
            <person name="Tanizawa Y."/>
            <person name="Tohno M."/>
            <person name="Kaminuma E."/>
            <person name="Nakamura Y."/>
            <person name="Arita M."/>
        </authorList>
    </citation>
    <scope>NUCLEOTIDE SEQUENCE [LARGE SCALE GENOMIC DNA]</scope>
    <source>
        <strain evidence="5 6">LOOC260</strain>
    </source>
</reference>
<protein>
    <submittedName>
        <fullName evidence="5">GntR family transcriptional regulator</fullName>
    </submittedName>
</protein>
<dbReference type="KEGG" id="lho:LOOC260_120850"/>
<gene>
    <name evidence="5" type="ORF">LOOC260_120850</name>
</gene>
<dbReference type="PROSITE" id="PS50949">
    <property type="entry name" value="HTH_GNTR"/>
    <property type="match status" value="1"/>
</dbReference>
<keyword evidence="2" id="KW-0238">DNA-binding</keyword>
<accession>A0A0A1H1I8</accession>
<dbReference type="InterPro" id="IPR036390">
    <property type="entry name" value="WH_DNA-bd_sf"/>
</dbReference>
<dbReference type="STRING" id="1291742.LOOC260_120850"/>
<dbReference type="CDD" id="cd07377">
    <property type="entry name" value="WHTH_GntR"/>
    <property type="match status" value="1"/>
</dbReference>
<dbReference type="Gene3D" id="1.10.10.10">
    <property type="entry name" value="Winged helix-like DNA-binding domain superfamily/Winged helix DNA-binding domain"/>
    <property type="match status" value="1"/>
</dbReference>
<dbReference type="HOGENOM" id="CLU_017584_5_2_9"/>